<comment type="caution">
    <text evidence="3">The sequence shown here is derived from an EMBL/GenBank/DDBJ whole genome shotgun (WGS) entry which is preliminary data.</text>
</comment>
<dbReference type="InterPro" id="IPR020843">
    <property type="entry name" value="ER"/>
</dbReference>
<dbReference type="SUPFAM" id="SSF50129">
    <property type="entry name" value="GroES-like"/>
    <property type="match status" value="1"/>
</dbReference>
<proteinExistence type="predicted"/>
<keyword evidence="1" id="KW-0521">NADP</keyword>
<dbReference type="CDD" id="cd08272">
    <property type="entry name" value="MDR6"/>
    <property type="match status" value="1"/>
</dbReference>
<dbReference type="AlphaFoldDB" id="A0A919DCJ0"/>
<evidence type="ECO:0000259" key="2">
    <source>
        <dbReference type="SMART" id="SM00829"/>
    </source>
</evidence>
<feature type="domain" description="Enoyl reductase (ER)" evidence="2">
    <location>
        <begin position="20"/>
        <end position="336"/>
    </location>
</feature>
<name>A0A919DCJ0_9GAMM</name>
<dbReference type="Pfam" id="PF08240">
    <property type="entry name" value="ADH_N"/>
    <property type="match status" value="1"/>
</dbReference>
<dbReference type="SMART" id="SM00829">
    <property type="entry name" value="PKS_ER"/>
    <property type="match status" value="1"/>
</dbReference>
<dbReference type="InterPro" id="IPR013154">
    <property type="entry name" value="ADH-like_N"/>
</dbReference>
<reference evidence="3" key="2">
    <citation type="submission" date="2020-09" db="EMBL/GenBank/DDBJ databases">
        <authorList>
            <person name="Sun Q."/>
            <person name="Kim S."/>
        </authorList>
    </citation>
    <scope>NUCLEOTIDE SEQUENCE</scope>
    <source>
        <strain evidence="3">KCTC 32020</strain>
    </source>
</reference>
<organism evidence="3 4">
    <name type="scientific">Vulcaniibacterium thermophilum</name>
    <dbReference type="NCBI Taxonomy" id="1169913"/>
    <lineage>
        <taxon>Bacteria</taxon>
        <taxon>Pseudomonadati</taxon>
        <taxon>Pseudomonadota</taxon>
        <taxon>Gammaproteobacteria</taxon>
        <taxon>Lysobacterales</taxon>
        <taxon>Lysobacteraceae</taxon>
        <taxon>Vulcaniibacterium</taxon>
    </lineage>
</organism>
<evidence type="ECO:0000313" key="3">
    <source>
        <dbReference type="EMBL" id="GHE37088.1"/>
    </source>
</evidence>
<keyword evidence="4" id="KW-1185">Reference proteome</keyword>
<dbReference type="Pfam" id="PF13602">
    <property type="entry name" value="ADH_zinc_N_2"/>
    <property type="match status" value="1"/>
</dbReference>
<dbReference type="InterPro" id="IPR011032">
    <property type="entry name" value="GroES-like_sf"/>
</dbReference>
<dbReference type="RefSeq" id="WP_222431771.1">
    <property type="nucleotide sequence ID" value="NZ_BNCF01000010.1"/>
</dbReference>
<gene>
    <name evidence="3" type="ORF">GCM10007167_19040</name>
</gene>
<dbReference type="InterPro" id="IPR036291">
    <property type="entry name" value="NAD(P)-bd_dom_sf"/>
</dbReference>
<accession>A0A919DCJ0</accession>
<evidence type="ECO:0000256" key="1">
    <source>
        <dbReference type="ARBA" id="ARBA00022857"/>
    </source>
</evidence>
<dbReference type="PANTHER" id="PTHR44154:SF1">
    <property type="entry name" value="QUINONE OXIDOREDUCTASE"/>
    <property type="match status" value="1"/>
</dbReference>
<reference evidence="3" key="1">
    <citation type="journal article" date="2014" name="Int. J. Syst. Evol. Microbiol.">
        <title>Complete genome sequence of Corynebacterium casei LMG S-19264T (=DSM 44701T), isolated from a smear-ripened cheese.</title>
        <authorList>
            <consortium name="US DOE Joint Genome Institute (JGI-PGF)"/>
            <person name="Walter F."/>
            <person name="Albersmeier A."/>
            <person name="Kalinowski J."/>
            <person name="Ruckert C."/>
        </authorList>
    </citation>
    <scope>NUCLEOTIDE SEQUENCE</scope>
    <source>
        <strain evidence="3">KCTC 32020</strain>
    </source>
</reference>
<dbReference type="SUPFAM" id="SSF51735">
    <property type="entry name" value="NAD(P)-binding Rossmann-fold domains"/>
    <property type="match status" value="1"/>
</dbReference>
<protein>
    <submittedName>
        <fullName evidence="3">Quinone oxidoreductase</fullName>
    </submittedName>
</protein>
<dbReference type="InterPro" id="IPR051603">
    <property type="entry name" value="Zinc-ADH_QOR/CCCR"/>
</dbReference>
<dbReference type="Gene3D" id="3.40.50.720">
    <property type="entry name" value="NAD(P)-binding Rossmann-like Domain"/>
    <property type="match status" value="1"/>
</dbReference>
<dbReference type="Gene3D" id="3.90.180.10">
    <property type="entry name" value="Medium-chain alcohol dehydrogenases, catalytic domain"/>
    <property type="match status" value="1"/>
</dbReference>
<dbReference type="PANTHER" id="PTHR44154">
    <property type="entry name" value="QUINONE OXIDOREDUCTASE"/>
    <property type="match status" value="1"/>
</dbReference>
<evidence type="ECO:0000313" key="4">
    <source>
        <dbReference type="Proteomes" id="UP000636453"/>
    </source>
</evidence>
<dbReference type="GO" id="GO:0016491">
    <property type="term" value="F:oxidoreductase activity"/>
    <property type="evidence" value="ECO:0007669"/>
    <property type="project" value="InterPro"/>
</dbReference>
<dbReference type="Proteomes" id="UP000636453">
    <property type="component" value="Unassembled WGS sequence"/>
</dbReference>
<dbReference type="EMBL" id="BNCF01000010">
    <property type="protein sequence ID" value="GHE37088.1"/>
    <property type="molecule type" value="Genomic_DNA"/>
</dbReference>
<sequence length="341" mass="35490">MALSSPLPTTMRAMRIAGFGDPHEVFQPVELPVPAPGAGEVLIRVVATSVNPADTKIRRHGGALAPVSGVLGMDVAGIVAAIGEGVRDYRVGDRVFGCAGGLGALQGALAEFMTADVRLIAPAPKALPLREAAALPLVSITAYEGLLDRARLQQDDHVLVAAAVGGVGHVAVQLAARHGAHVTAVVSSTERAALARRLGAQDVSLRGEETLEQASARVTGGRGFDLVFDASGLDNFAAAFAAVRPQGQVVTLVTRHTVDLAPMHVKGLSLHAVFMLVPMIHGIGRERHGEILREIARAVDAGELRPVVDAHRYRLQDVAAAHARLEAGQAHGKLVIEVADG</sequence>